<keyword evidence="2 5" id="KW-0808">Transferase</keyword>
<dbReference type="GO" id="GO:0032259">
    <property type="term" value="P:methylation"/>
    <property type="evidence" value="ECO:0007669"/>
    <property type="project" value="UniProtKB-KW"/>
</dbReference>
<protein>
    <submittedName>
        <fullName evidence="5">SETD3 methyltransferase</fullName>
    </submittedName>
</protein>
<dbReference type="GO" id="GO:0016279">
    <property type="term" value="F:protein-lysine N-methyltransferase activity"/>
    <property type="evidence" value="ECO:0007669"/>
    <property type="project" value="TreeGrafter"/>
</dbReference>
<evidence type="ECO:0000256" key="2">
    <source>
        <dbReference type="ARBA" id="ARBA00022679"/>
    </source>
</evidence>
<keyword evidence="4" id="KW-0812">Transmembrane</keyword>
<feature type="transmembrane region" description="Helical" evidence="4">
    <location>
        <begin position="51"/>
        <end position="73"/>
    </location>
</feature>
<dbReference type="AlphaFoldDB" id="A0A7L2RGI4"/>
<dbReference type="PANTHER" id="PTHR13271">
    <property type="entry name" value="UNCHARACTERIZED PUTATIVE METHYLTRANSFERASE"/>
    <property type="match status" value="1"/>
</dbReference>
<sequence>VVFDGKRDDYFPELIKWATENGASTEGFEIANFEEEGFGLKATREIKFHEFLINLSFFLCITYTLYLIIRVLYPVVSLFSMFSNCVRANPNSFWLPYIQTVPNEYDTPLYFEEDEVQYLQSTQAIHDVFSQYKNTARQYAYFYKVIQVSILNVV</sequence>
<dbReference type="EMBL" id="VYZS01032250">
    <property type="protein sequence ID" value="NXS08048.1"/>
    <property type="molecule type" value="Genomic_DNA"/>
</dbReference>
<keyword evidence="4" id="KW-0472">Membrane</keyword>
<dbReference type="OrthoDB" id="441812at2759"/>
<evidence type="ECO:0000313" key="5">
    <source>
        <dbReference type="EMBL" id="NXS08048.1"/>
    </source>
</evidence>
<reference evidence="5 6" key="1">
    <citation type="submission" date="2019-09" db="EMBL/GenBank/DDBJ databases">
        <title>Bird 10,000 Genomes (B10K) Project - Family phase.</title>
        <authorList>
            <person name="Zhang G."/>
        </authorList>
    </citation>
    <scope>NUCLEOTIDE SEQUENCE [LARGE SCALE GENOMIC DNA]</scope>
    <source>
        <strain evidence="5">B10K-DU-002-79</strain>
    </source>
</reference>
<keyword evidence="4" id="KW-1133">Transmembrane helix</keyword>
<dbReference type="InterPro" id="IPR050600">
    <property type="entry name" value="SETD3_SETD6_MTase"/>
</dbReference>
<comment type="caution">
    <text evidence="5">The sequence shown here is derived from an EMBL/GenBank/DDBJ whole genome shotgun (WGS) entry which is preliminary data.</text>
</comment>
<evidence type="ECO:0000313" key="6">
    <source>
        <dbReference type="Proteomes" id="UP000560066"/>
    </source>
</evidence>
<evidence type="ECO:0000256" key="4">
    <source>
        <dbReference type="SAM" id="Phobius"/>
    </source>
</evidence>
<dbReference type="Proteomes" id="UP000560066">
    <property type="component" value="Unassembled WGS sequence"/>
</dbReference>
<keyword evidence="1 5" id="KW-0489">Methyltransferase</keyword>
<evidence type="ECO:0000256" key="1">
    <source>
        <dbReference type="ARBA" id="ARBA00022603"/>
    </source>
</evidence>
<dbReference type="PANTHER" id="PTHR13271:SF47">
    <property type="entry name" value="ACTIN-HISTIDINE N-METHYLTRANSFERASE"/>
    <property type="match status" value="1"/>
</dbReference>
<organism evidence="5 6">
    <name type="scientific">Neodrepanis coruscans</name>
    <name type="common">wattled asity</name>
    <dbReference type="NCBI Taxonomy" id="254563"/>
    <lineage>
        <taxon>Eukaryota</taxon>
        <taxon>Metazoa</taxon>
        <taxon>Chordata</taxon>
        <taxon>Craniata</taxon>
        <taxon>Vertebrata</taxon>
        <taxon>Euteleostomi</taxon>
        <taxon>Archelosauria</taxon>
        <taxon>Archosauria</taxon>
        <taxon>Dinosauria</taxon>
        <taxon>Saurischia</taxon>
        <taxon>Theropoda</taxon>
        <taxon>Coelurosauria</taxon>
        <taxon>Aves</taxon>
        <taxon>Neognathae</taxon>
        <taxon>Neoaves</taxon>
        <taxon>Telluraves</taxon>
        <taxon>Australaves</taxon>
        <taxon>Passeriformes</taxon>
        <taxon>Philepittidae</taxon>
        <taxon>Neodrepanis</taxon>
    </lineage>
</organism>
<name>A0A7L2RGI4_9PASS</name>
<evidence type="ECO:0000256" key="3">
    <source>
        <dbReference type="ARBA" id="ARBA00022691"/>
    </source>
</evidence>
<keyword evidence="3" id="KW-0949">S-adenosyl-L-methionine</keyword>
<dbReference type="InterPro" id="IPR046341">
    <property type="entry name" value="SET_dom_sf"/>
</dbReference>
<accession>A0A7L2RGI4</accession>
<proteinExistence type="predicted"/>
<feature type="non-terminal residue" evidence="5">
    <location>
        <position position="154"/>
    </location>
</feature>
<feature type="non-terminal residue" evidence="5">
    <location>
        <position position="1"/>
    </location>
</feature>
<keyword evidence="6" id="KW-1185">Reference proteome</keyword>
<dbReference type="SUPFAM" id="SSF82199">
    <property type="entry name" value="SET domain"/>
    <property type="match status" value="1"/>
</dbReference>
<gene>
    <name evidence="5" type="primary">Setd3</name>
    <name evidence="5" type="ORF">NEOCOR_R04135</name>
</gene>
<dbReference type="Gene3D" id="3.90.1410.10">
    <property type="entry name" value="set domain protein methyltransferase, domain 1"/>
    <property type="match status" value="1"/>
</dbReference>